<dbReference type="InterPro" id="IPR021888">
    <property type="entry name" value="DUF3499"/>
</dbReference>
<evidence type="ECO:0000256" key="1">
    <source>
        <dbReference type="SAM" id="MobiDB-lite"/>
    </source>
</evidence>
<keyword evidence="3" id="KW-1185">Reference proteome</keyword>
<dbReference type="Pfam" id="PF12005">
    <property type="entry name" value="DUF3499"/>
    <property type="match status" value="1"/>
</dbReference>
<accession>A0ABY8G083</accession>
<proteinExistence type="predicted"/>
<dbReference type="EMBL" id="CP121208">
    <property type="protein sequence ID" value="WFM84186.1"/>
    <property type="molecule type" value="Genomic_DNA"/>
</dbReference>
<dbReference type="Proteomes" id="UP001215216">
    <property type="component" value="Chromosome"/>
</dbReference>
<evidence type="ECO:0000313" key="2">
    <source>
        <dbReference type="EMBL" id="WFM84186.1"/>
    </source>
</evidence>
<sequence>MTYGYDEATAVIGPLSPMIQPGTIDLCQSHAQSVTMPVGWQVIRLQTEFEEAPPSSDDLLALADAIREASRTEVPPPTPAKREVRRPTDVIQKNPRPRFAVIDGEGEAEDIESHSGLSIHPVEE</sequence>
<reference evidence="2 3" key="1">
    <citation type="submission" date="2023-03" db="EMBL/GenBank/DDBJ databases">
        <title>Complete genome of Arcanobacterium canis strain DSM 25104 isolated in 2010 from a canine otitis externa in Germany.</title>
        <authorList>
            <person name="Borowiak M."/>
            <person name="Kreitlow A."/>
            <person name="Malorny B."/>
            <person name="Laemmler C."/>
            <person name="Prenger-Berninghoff E."/>
            <person name="Ploetz M."/>
            <person name="Abdulmawjood A."/>
        </authorList>
    </citation>
    <scope>NUCLEOTIDE SEQUENCE [LARGE SCALE GENOMIC DNA]</scope>
    <source>
        <strain evidence="2 3">DSM 25104</strain>
    </source>
</reference>
<gene>
    <name evidence="2" type="ORF">P7079_01865</name>
</gene>
<dbReference type="RefSeq" id="WP_278013581.1">
    <property type="nucleotide sequence ID" value="NZ_CP121208.1"/>
</dbReference>
<organism evidence="2 3">
    <name type="scientific">Arcanobacterium canis</name>
    <dbReference type="NCBI Taxonomy" id="999183"/>
    <lineage>
        <taxon>Bacteria</taxon>
        <taxon>Bacillati</taxon>
        <taxon>Actinomycetota</taxon>
        <taxon>Actinomycetes</taxon>
        <taxon>Actinomycetales</taxon>
        <taxon>Actinomycetaceae</taxon>
        <taxon>Arcanobacterium</taxon>
    </lineage>
</organism>
<name>A0ABY8G083_9ACTO</name>
<protein>
    <submittedName>
        <fullName evidence="2">DUF3499 family protein</fullName>
    </submittedName>
</protein>
<feature type="region of interest" description="Disordered" evidence="1">
    <location>
        <begin position="68"/>
        <end position="124"/>
    </location>
</feature>
<evidence type="ECO:0000313" key="3">
    <source>
        <dbReference type="Proteomes" id="UP001215216"/>
    </source>
</evidence>